<name>A0ABU7FS41_9ACTN</name>
<organism evidence="1 2">
    <name type="scientific">Streptomyces chiangmaiensis</name>
    <dbReference type="NCBI Taxonomy" id="766497"/>
    <lineage>
        <taxon>Bacteria</taxon>
        <taxon>Bacillati</taxon>
        <taxon>Actinomycetota</taxon>
        <taxon>Actinomycetes</taxon>
        <taxon>Kitasatosporales</taxon>
        <taxon>Streptomycetaceae</taxon>
        <taxon>Streptomyces</taxon>
    </lineage>
</organism>
<comment type="caution">
    <text evidence="1">The sequence shown here is derived from an EMBL/GenBank/DDBJ whole genome shotgun (WGS) entry which is preliminary data.</text>
</comment>
<reference evidence="1" key="1">
    <citation type="submission" date="2024-01" db="EMBL/GenBank/DDBJ databases">
        <title>First draft genome sequence data of TA4-1, the type strain of Gram-positive actinobacterium Streptomyces chiangmaiensis.</title>
        <authorList>
            <person name="Yasawong M."/>
            <person name="Nantapong N."/>
        </authorList>
    </citation>
    <scope>NUCLEOTIDE SEQUENCE</scope>
    <source>
        <strain evidence="1">TA4-1</strain>
    </source>
</reference>
<gene>
    <name evidence="1" type="ORF">VXC91_33910</name>
</gene>
<sequence>MDLYEEADGLRWGELSDDELRLTVFAAAERRDALSEAGNEGSAEYFNALACSAAAERDRRRELYKETAAAVIGIVAMEARILRSPSERRADRREQRRRG</sequence>
<protein>
    <submittedName>
        <fullName evidence="1">Uncharacterized protein</fullName>
    </submittedName>
</protein>
<evidence type="ECO:0000313" key="2">
    <source>
        <dbReference type="Proteomes" id="UP001333996"/>
    </source>
</evidence>
<accession>A0ABU7FS41</accession>
<keyword evidence="2" id="KW-1185">Reference proteome</keyword>
<dbReference type="EMBL" id="JAYWVC010000181">
    <property type="protein sequence ID" value="MED7826804.1"/>
    <property type="molecule type" value="Genomic_DNA"/>
</dbReference>
<dbReference type="Proteomes" id="UP001333996">
    <property type="component" value="Unassembled WGS sequence"/>
</dbReference>
<evidence type="ECO:0000313" key="1">
    <source>
        <dbReference type="EMBL" id="MED7826804.1"/>
    </source>
</evidence>
<proteinExistence type="predicted"/>
<dbReference type="RefSeq" id="WP_329511197.1">
    <property type="nucleotide sequence ID" value="NZ_BAAAYZ010000232.1"/>
</dbReference>